<organism evidence="3 4">
    <name type="scientific">Alteromonas sediminis</name>
    <dbReference type="NCBI Taxonomy" id="2259342"/>
    <lineage>
        <taxon>Bacteria</taxon>
        <taxon>Pseudomonadati</taxon>
        <taxon>Pseudomonadota</taxon>
        <taxon>Gammaproteobacteria</taxon>
        <taxon>Alteromonadales</taxon>
        <taxon>Alteromonadaceae</taxon>
        <taxon>Alteromonas/Salinimonas group</taxon>
        <taxon>Alteromonas</taxon>
    </lineage>
</organism>
<dbReference type="GO" id="GO:0004175">
    <property type="term" value="F:endopeptidase activity"/>
    <property type="evidence" value="ECO:0007669"/>
    <property type="project" value="UniProtKB-ARBA"/>
</dbReference>
<keyword evidence="1" id="KW-0472">Membrane</keyword>
<evidence type="ECO:0000313" key="3">
    <source>
        <dbReference type="EMBL" id="RPJ68829.1"/>
    </source>
</evidence>
<dbReference type="Pfam" id="PF02517">
    <property type="entry name" value="Rce1-like"/>
    <property type="match status" value="1"/>
</dbReference>
<dbReference type="EMBL" id="RPOK01000001">
    <property type="protein sequence ID" value="RPJ68829.1"/>
    <property type="molecule type" value="Genomic_DNA"/>
</dbReference>
<feature type="transmembrane region" description="Helical" evidence="1">
    <location>
        <begin position="60"/>
        <end position="81"/>
    </location>
</feature>
<evidence type="ECO:0000256" key="1">
    <source>
        <dbReference type="SAM" id="Phobius"/>
    </source>
</evidence>
<dbReference type="GO" id="GO:0080120">
    <property type="term" value="P:CAAX-box protein maturation"/>
    <property type="evidence" value="ECO:0007669"/>
    <property type="project" value="UniProtKB-ARBA"/>
</dbReference>
<gene>
    <name evidence="3" type="ORF">DRW07_02765</name>
</gene>
<keyword evidence="3" id="KW-0378">Hydrolase</keyword>
<proteinExistence type="predicted"/>
<keyword evidence="4" id="KW-1185">Reference proteome</keyword>
<feature type="transmembrane region" description="Helical" evidence="1">
    <location>
        <begin position="152"/>
        <end position="173"/>
    </location>
</feature>
<dbReference type="GO" id="GO:0008237">
    <property type="term" value="F:metallopeptidase activity"/>
    <property type="evidence" value="ECO:0007669"/>
    <property type="project" value="UniProtKB-KW"/>
</dbReference>
<reference evidence="3 4" key="1">
    <citation type="submission" date="2018-11" db="EMBL/GenBank/DDBJ databases">
        <authorList>
            <person name="Ye M.-Q."/>
            <person name="Du Z.-J."/>
        </authorList>
    </citation>
    <scope>NUCLEOTIDE SEQUENCE [LARGE SCALE GENOMIC DNA]</scope>
    <source>
        <strain evidence="3 4">U0105</strain>
    </source>
</reference>
<feature type="domain" description="CAAX prenyl protease 2/Lysostaphin resistance protein A-like" evidence="2">
    <location>
        <begin position="88"/>
        <end position="193"/>
    </location>
</feature>
<evidence type="ECO:0000313" key="4">
    <source>
        <dbReference type="Proteomes" id="UP000275281"/>
    </source>
</evidence>
<evidence type="ECO:0000259" key="2">
    <source>
        <dbReference type="Pfam" id="PF02517"/>
    </source>
</evidence>
<dbReference type="AlphaFoldDB" id="A0A3N5YAY9"/>
<dbReference type="OrthoDB" id="6400370at2"/>
<dbReference type="Proteomes" id="UP000275281">
    <property type="component" value="Unassembled WGS sequence"/>
</dbReference>
<keyword evidence="3" id="KW-0645">Protease</keyword>
<name>A0A3N5YAY9_9ALTE</name>
<feature type="transmembrane region" description="Helical" evidence="1">
    <location>
        <begin position="120"/>
        <end position="140"/>
    </location>
</feature>
<dbReference type="GO" id="GO:0006508">
    <property type="term" value="P:proteolysis"/>
    <property type="evidence" value="ECO:0007669"/>
    <property type="project" value="UniProtKB-KW"/>
</dbReference>
<feature type="transmembrane region" description="Helical" evidence="1">
    <location>
        <begin position="87"/>
        <end position="108"/>
    </location>
</feature>
<dbReference type="InterPro" id="IPR003675">
    <property type="entry name" value="Rce1/LyrA-like_dom"/>
</dbReference>
<accession>A0A3N5YAY9</accession>
<keyword evidence="3" id="KW-0482">Metalloprotease</keyword>
<feature type="transmembrane region" description="Helical" evidence="1">
    <location>
        <begin position="29"/>
        <end position="48"/>
    </location>
</feature>
<protein>
    <submittedName>
        <fullName evidence="3">CPBP family intramembrane metalloprotease</fullName>
    </submittedName>
</protein>
<sequence length="200" mass="22456">MELPVRLLLQPDPWLLDTLHWYFNQPMRMMIELSLVVTLVISLALLFPRLLAFPRAQTSLVVGCMLASALLFGVMEAGQLFESFDAGWGLWLLWFFTGFCIGVGQELLYRGLLYTSLTRYMSVATAAIVTTLAFVIAPLHSIRLWHYAEQEAYRAVLLLVAIYLGASAFFQWLRNKTNSVTPPALVHGVGNAITWVAVFA</sequence>
<comment type="caution">
    <text evidence="3">The sequence shown here is derived from an EMBL/GenBank/DDBJ whole genome shotgun (WGS) entry which is preliminary data.</text>
</comment>
<keyword evidence="1" id="KW-1133">Transmembrane helix</keyword>
<keyword evidence="1" id="KW-0812">Transmembrane</keyword>